<accession>A0A3P6QJ62</accession>
<feature type="region of interest" description="Disordered" evidence="1">
    <location>
        <begin position="38"/>
        <end position="82"/>
    </location>
</feature>
<reference evidence="2 3" key="1">
    <citation type="submission" date="2018-11" db="EMBL/GenBank/DDBJ databases">
        <authorList>
            <consortium name="Pathogen Informatics"/>
        </authorList>
    </citation>
    <scope>NUCLEOTIDE SEQUENCE [LARGE SCALE GENOMIC DNA]</scope>
</reference>
<evidence type="ECO:0000256" key="1">
    <source>
        <dbReference type="SAM" id="MobiDB-lite"/>
    </source>
</evidence>
<proteinExistence type="predicted"/>
<feature type="compositionally biased region" description="Basic and acidic residues" evidence="1">
    <location>
        <begin position="73"/>
        <end position="82"/>
    </location>
</feature>
<keyword evidence="3" id="KW-1185">Reference proteome</keyword>
<evidence type="ECO:0000313" key="3">
    <source>
        <dbReference type="Proteomes" id="UP000271889"/>
    </source>
</evidence>
<gene>
    <name evidence="2" type="ORF">CGOC_LOCUS1662</name>
</gene>
<evidence type="ECO:0000313" key="2">
    <source>
        <dbReference type="EMBL" id="VDK50032.1"/>
    </source>
</evidence>
<dbReference type="AlphaFoldDB" id="A0A3P6QJ62"/>
<dbReference type="OrthoDB" id="5831400at2759"/>
<dbReference type="EMBL" id="UYRV01003261">
    <property type="protein sequence ID" value="VDK50032.1"/>
    <property type="molecule type" value="Genomic_DNA"/>
</dbReference>
<sequence length="82" mass="9138">MPIVACIFSFSDLESSSVEDLLAIETRPSSVNRKSVTFSDQIDIEETSPDMQKKSISPNPTSPNPTLTIKPILKKEDKQRET</sequence>
<name>A0A3P6QJ62_CYLGO</name>
<dbReference type="Proteomes" id="UP000271889">
    <property type="component" value="Unassembled WGS sequence"/>
</dbReference>
<organism evidence="2 3">
    <name type="scientific">Cylicostephanus goldi</name>
    <name type="common">Nematode worm</name>
    <dbReference type="NCBI Taxonomy" id="71465"/>
    <lineage>
        <taxon>Eukaryota</taxon>
        <taxon>Metazoa</taxon>
        <taxon>Ecdysozoa</taxon>
        <taxon>Nematoda</taxon>
        <taxon>Chromadorea</taxon>
        <taxon>Rhabditida</taxon>
        <taxon>Rhabditina</taxon>
        <taxon>Rhabditomorpha</taxon>
        <taxon>Strongyloidea</taxon>
        <taxon>Strongylidae</taxon>
        <taxon>Cylicostephanus</taxon>
    </lineage>
</organism>
<protein>
    <submittedName>
        <fullName evidence="2">Uncharacterized protein</fullName>
    </submittedName>
</protein>